<keyword evidence="7" id="KW-0460">Magnesium</keyword>
<evidence type="ECO:0000256" key="4">
    <source>
        <dbReference type="ARBA" id="ARBA00022605"/>
    </source>
</evidence>
<reference evidence="11 12" key="1">
    <citation type="journal article" date="2020" name="Biotechnol. Biofuels">
        <title>New insights from the biogas microbiome by comprehensive genome-resolved metagenomics of nearly 1600 species originating from multiple anaerobic digesters.</title>
        <authorList>
            <person name="Campanaro S."/>
            <person name="Treu L."/>
            <person name="Rodriguez-R L.M."/>
            <person name="Kovalovszki A."/>
            <person name="Ziels R.M."/>
            <person name="Maus I."/>
            <person name="Zhu X."/>
            <person name="Kougias P.G."/>
            <person name="Basile A."/>
            <person name="Luo G."/>
            <person name="Schluter A."/>
            <person name="Konstantinidis K.T."/>
            <person name="Angelidaki I."/>
        </authorList>
    </citation>
    <scope>NUCLEOTIDE SEQUENCE [LARGE SCALE GENOMIC DNA]</scope>
    <source>
        <strain evidence="11">AS27yjCOA_65</strain>
    </source>
</reference>
<dbReference type="GO" id="GO:0000287">
    <property type="term" value="F:magnesium ion binding"/>
    <property type="evidence" value="ECO:0007669"/>
    <property type="project" value="TreeGrafter"/>
</dbReference>
<comment type="caution">
    <text evidence="11">The sequence shown here is derived from an EMBL/GenBank/DDBJ whole genome shotgun (WGS) entry which is preliminary data.</text>
</comment>
<dbReference type="GO" id="GO:0036424">
    <property type="term" value="F:L-phosphoserine phosphatase activity"/>
    <property type="evidence" value="ECO:0007669"/>
    <property type="project" value="TreeGrafter"/>
</dbReference>
<accession>A0A7X9FQA2</accession>
<proteinExistence type="predicted"/>
<organism evidence="11 12">
    <name type="scientific">SAR324 cluster bacterium</name>
    <dbReference type="NCBI Taxonomy" id="2024889"/>
    <lineage>
        <taxon>Bacteria</taxon>
        <taxon>Deltaproteobacteria</taxon>
        <taxon>SAR324 cluster</taxon>
    </lineage>
</organism>
<dbReference type="Proteomes" id="UP000524246">
    <property type="component" value="Unassembled WGS sequence"/>
</dbReference>
<evidence type="ECO:0000256" key="7">
    <source>
        <dbReference type="ARBA" id="ARBA00022842"/>
    </source>
</evidence>
<comment type="cofactor">
    <cofactor evidence="1">
        <name>Mg(2+)</name>
        <dbReference type="ChEBI" id="CHEBI:18420"/>
    </cofactor>
</comment>
<evidence type="ECO:0000256" key="9">
    <source>
        <dbReference type="ARBA" id="ARBA00048138"/>
    </source>
</evidence>
<dbReference type="NCBIfam" id="TIGR01488">
    <property type="entry name" value="HAD-SF-IB"/>
    <property type="match status" value="1"/>
</dbReference>
<comment type="pathway">
    <text evidence="2">Amino-acid biosynthesis; L-serine biosynthesis; L-serine from 3-phospho-D-glycerate: step 3/3.</text>
</comment>
<dbReference type="PANTHER" id="PTHR43344:SF2">
    <property type="entry name" value="PHOSPHOSERINE PHOSPHATASE"/>
    <property type="match status" value="1"/>
</dbReference>
<comment type="catalytic activity">
    <reaction evidence="9">
        <text>O-phospho-L-serine + H2O = L-serine + phosphate</text>
        <dbReference type="Rhea" id="RHEA:21208"/>
        <dbReference type="ChEBI" id="CHEBI:15377"/>
        <dbReference type="ChEBI" id="CHEBI:33384"/>
        <dbReference type="ChEBI" id="CHEBI:43474"/>
        <dbReference type="ChEBI" id="CHEBI:57524"/>
        <dbReference type="EC" id="3.1.3.3"/>
    </reaction>
</comment>
<feature type="non-terminal residue" evidence="11">
    <location>
        <position position="139"/>
    </location>
</feature>
<dbReference type="EC" id="3.1.3.3" evidence="3"/>
<evidence type="ECO:0000256" key="6">
    <source>
        <dbReference type="ARBA" id="ARBA00022801"/>
    </source>
</evidence>
<evidence type="ECO:0000256" key="5">
    <source>
        <dbReference type="ARBA" id="ARBA00022723"/>
    </source>
</evidence>
<evidence type="ECO:0000256" key="2">
    <source>
        <dbReference type="ARBA" id="ARBA00005135"/>
    </source>
</evidence>
<dbReference type="PANTHER" id="PTHR43344">
    <property type="entry name" value="PHOSPHOSERINE PHOSPHATASE"/>
    <property type="match status" value="1"/>
</dbReference>
<dbReference type="InterPro" id="IPR050582">
    <property type="entry name" value="HAD-like_SerB"/>
</dbReference>
<name>A0A7X9FQA2_9DELT</name>
<dbReference type="SUPFAM" id="SSF56784">
    <property type="entry name" value="HAD-like"/>
    <property type="match status" value="1"/>
</dbReference>
<evidence type="ECO:0000256" key="10">
    <source>
        <dbReference type="ARBA" id="ARBA00048523"/>
    </source>
</evidence>
<evidence type="ECO:0000256" key="8">
    <source>
        <dbReference type="ARBA" id="ARBA00023299"/>
    </source>
</evidence>
<comment type="catalytic activity">
    <reaction evidence="10">
        <text>O-phospho-D-serine + H2O = D-serine + phosphate</text>
        <dbReference type="Rhea" id="RHEA:24873"/>
        <dbReference type="ChEBI" id="CHEBI:15377"/>
        <dbReference type="ChEBI" id="CHEBI:35247"/>
        <dbReference type="ChEBI" id="CHEBI:43474"/>
        <dbReference type="ChEBI" id="CHEBI:58680"/>
        <dbReference type="EC" id="3.1.3.3"/>
    </reaction>
</comment>
<dbReference type="EMBL" id="JAAZON010000072">
    <property type="protein sequence ID" value="NMC61893.1"/>
    <property type="molecule type" value="Genomic_DNA"/>
</dbReference>
<evidence type="ECO:0000256" key="3">
    <source>
        <dbReference type="ARBA" id="ARBA00012640"/>
    </source>
</evidence>
<dbReference type="AlphaFoldDB" id="A0A7X9FQA2"/>
<dbReference type="Pfam" id="PF12710">
    <property type="entry name" value="HAD"/>
    <property type="match status" value="1"/>
</dbReference>
<dbReference type="InterPro" id="IPR023214">
    <property type="entry name" value="HAD_sf"/>
</dbReference>
<sequence length="139" mass="15821">MRRFFIIDFDSTLIQVESLDILAEIALRNCSDREKRLSEVREITASGMEGGLSFSESLKRRIALLEIKRSDIDELVDVLKKEITPSFLEHKNFLQTHADDIYIVTGGFVEYVSPVVELLGLKATNVRANVFQFNEQGIV</sequence>
<evidence type="ECO:0000313" key="11">
    <source>
        <dbReference type="EMBL" id="NMC61893.1"/>
    </source>
</evidence>
<gene>
    <name evidence="11" type="ORF">GYA55_01855</name>
</gene>
<dbReference type="InterPro" id="IPR036412">
    <property type="entry name" value="HAD-like_sf"/>
</dbReference>
<protein>
    <recommendedName>
        <fullName evidence="3">phosphoserine phosphatase</fullName>
        <ecNumber evidence="3">3.1.3.3</ecNumber>
    </recommendedName>
</protein>
<keyword evidence="6" id="KW-0378">Hydrolase</keyword>
<evidence type="ECO:0000313" key="12">
    <source>
        <dbReference type="Proteomes" id="UP000524246"/>
    </source>
</evidence>
<evidence type="ECO:0000256" key="1">
    <source>
        <dbReference type="ARBA" id="ARBA00001946"/>
    </source>
</evidence>
<dbReference type="GO" id="GO:0006564">
    <property type="term" value="P:L-serine biosynthetic process"/>
    <property type="evidence" value="ECO:0007669"/>
    <property type="project" value="UniProtKB-KW"/>
</dbReference>
<dbReference type="Gene3D" id="3.40.50.1000">
    <property type="entry name" value="HAD superfamily/HAD-like"/>
    <property type="match status" value="1"/>
</dbReference>
<keyword evidence="5" id="KW-0479">Metal-binding</keyword>
<dbReference type="Gene3D" id="1.10.150.210">
    <property type="entry name" value="Phosphoserine phosphatase, domain 2"/>
    <property type="match status" value="1"/>
</dbReference>
<keyword evidence="4" id="KW-0028">Amino-acid biosynthesis</keyword>
<keyword evidence="8" id="KW-0718">Serine biosynthesis</keyword>
<dbReference type="GO" id="GO:0005737">
    <property type="term" value="C:cytoplasm"/>
    <property type="evidence" value="ECO:0007669"/>
    <property type="project" value="TreeGrafter"/>
</dbReference>